<accession>A0A1X6P6D5</accession>
<reference evidence="2 3" key="1">
    <citation type="submission" date="2017-03" db="EMBL/GenBank/DDBJ databases">
        <title>WGS assembly of Porphyra umbilicalis.</title>
        <authorList>
            <person name="Brawley S.H."/>
            <person name="Blouin N.A."/>
            <person name="Ficko-Blean E."/>
            <person name="Wheeler G.L."/>
            <person name="Lohr M."/>
            <person name="Goodson H.V."/>
            <person name="Jenkins J.W."/>
            <person name="Blaby-Haas C.E."/>
            <person name="Helliwell K.E."/>
            <person name="Chan C."/>
            <person name="Marriage T."/>
            <person name="Bhattacharya D."/>
            <person name="Klein A.S."/>
            <person name="Badis Y."/>
            <person name="Brodie J."/>
            <person name="Cao Y."/>
            <person name="Collen J."/>
            <person name="Dittami S.M."/>
            <person name="Gachon C.M."/>
            <person name="Green B.R."/>
            <person name="Karpowicz S."/>
            <person name="Kim J.W."/>
            <person name="Kudahl U."/>
            <person name="Lin S."/>
            <person name="Michel G."/>
            <person name="Mittag M."/>
            <person name="Olson B.J."/>
            <person name="Pangilinan J."/>
            <person name="Peng Y."/>
            <person name="Qiu H."/>
            <person name="Shu S."/>
            <person name="Singer J.T."/>
            <person name="Smith A.G."/>
            <person name="Sprecher B.N."/>
            <person name="Wagner V."/>
            <person name="Wang W."/>
            <person name="Wang Z.-Y."/>
            <person name="Yan J."/>
            <person name="Yarish C."/>
            <person name="Zoeuner-Riek S."/>
            <person name="Zhuang Y."/>
            <person name="Zou Y."/>
            <person name="Lindquist E.A."/>
            <person name="Grimwood J."/>
            <person name="Barry K."/>
            <person name="Rokhsar D.S."/>
            <person name="Schmutz J."/>
            <person name="Stiller J.W."/>
            <person name="Grossman A.R."/>
            <person name="Prochnik S.E."/>
        </authorList>
    </citation>
    <scope>NUCLEOTIDE SEQUENCE [LARGE SCALE GENOMIC DNA]</scope>
    <source>
        <strain evidence="2">4086291</strain>
    </source>
</reference>
<feature type="compositionally biased region" description="Basic residues" evidence="1">
    <location>
        <begin position="103"/>
        <end position="115"/>
    </location>
</feature>
<feature type="region of interest" description="Disordered" evidence="1">
    <location>
        <begin position="182"/>
        <end position="273"/>
    </location>
</feature>
<protein>
    <submittedName>
        <fullName evidence="2">Uncharacterized protein</fullName>
    </submittedName>
</protein>
<feature type="region of interest" description="Disordered" evidence="1">
    <location>
        <begin position="103"/>
        <end position="144"/>
    </location>
</feature>
<organism evidence="2 3">
    <name type="scientific">Porphyra umbilicalis</name>
    <name type="common">Purple laver</name>
    <name type="synonym">Red alga</name>
    <dbReference type="NCBI Taxonomy" id="2786"/>
    <lineage>
        <taxon>Eukaryota</taxon>
        <taxon>Rhodophyta</taxon>
        <taxon>Bangiophyceae</taxon>
        <taxon>Bangiales</taxon>
        <taxon>Bangiaceae</taxon>
        <taxon>Porphyra</taxon>
    </lineage>
</organism>
<dbReference type="AlphaFoldDB" id="A0A1X6P6D5"/>
<keyword evidence="3" id="KW-1185">Reference proteome</keyword>
<sequence length="273" mass="27674">MIRFPIMQASDREAIEAAAAAVSDSSDGSVKSSVEEVEWPIGEGAAAFNAPIWGTIGLHTPFPDDAWAAIMAFHSGLPPLANGGAGPVLPAPPLSSRRALRAAMNHRRRRRCRRIQRAELDRDAADRRAATAATGGEGDGDSPRRRWRWVMDRESPTIRIARVRAVPAVAVAAVAAVPTAAAAGRSVGGVVPSGYQSTDEEGEAADACTQPSDTVAAGPRVPPPASDLARSSTFAAAGSSGPAPSGAPASAGAAASATNGSSSSSTPRAAGLL</sequence>
<feature type="compositionally biased region" description="Low complexity" evidence="1">
    <location>
        <begin position="229"/>
        <end position="273"/>
    </location>
</feature>
<feature type="compositionally biased region" description="Low complexity" evidence="1">
    <location>
        <begin position="182"/>
        <end position="194"/>
    </location>
</feature>
<proteinExistence type="predicted"/>
<name>A0A1X6P6D5_PORUM</name>
<feature type="compositionally biased region" description="Basic and acidic residues" evidence="1">
    <location>
        <begin position="116"/>
        <end position="129"/>
    </location>
</feature>
<gene>
    <name evidence="2" type="ORF">BU14_0197s0001</name>
</gene>
<dbReference type="EMBL" id="KV918871">
    <property type="protein sequence ID" value="OSX76305.1"/>
    <property type="molecule type" value="Genomic_DNA"/>
</dbReference>
<dbReference type="Proteomes" id="UP000218209">
    <property type="component" value="Unassembled WGS sequence"/>
</dbReference>
<evidence type="ECO:0000256" key="1">
    <source>
        <dbReference type="SAM" id="MobiDB-lite"/>
    </source>
</evidence>
<evidence type="ECO:0000313" key="3">
    <source>
        <dbReference type="Proteomes" id="UP000218209"/>
    </source>
</evidence>
<evidence type="ECO:0000313" key="2">
    <source>
        <dbReference type="EMBL" id="OSX76305.1"/>
    </source>
</evidence>